<dbReference type="Proteomes" id="UP000325313">
    <property type="component" value="Unassembled WGS sequence"/>
</dbReference>
<keyword evidence="4" id="KW-1185">Reference proteome</keyword>
<feature type="chain" id="PRO_5036366507" description="Hydrophobin" evidence="1">
    <location>
        <begin position="22"/>
        <end position="103"/>
    </location>
</feature>
<evidence type="ECO:0000256" key="1">
    <source>
        <dbReference type="SAM" id="SignalP"/>
    </source>
</evidence>
<dbReference type="Proteomes" id="UP000324748">
    <property type="component" value="Unassembled WGS sequence"/>
</dbReference>
<dbReference type="EMBL" id="VSWC01000027">
    <property type="protein sequence ID" value="KAA1109989.1"/>
    <property type="molecule type" value="Genomic_DNA"/>
</dbReference>
<protein>
    <recommendedName>
        <fullName evidence="6">Hydrophobin</fullName>
    </recommendedName>
</protein>
<name>A0A5B0QA60_PUCGR</name>
<evidence type="ECO:0000313" key="2">
    <source>
        <dbReference type="EMBL" id="KAA1100512.1"/>
    </source>
</evidence>
<feature type="signal peptide" evidence="1">
    <location>
        <begin position="1"/>
        <end position="21"/>
    </location>
</feature>
<gene>
    <name evidence="3" type="ORF">PGT21_005811</name>
    <name evidence="2" type="ORF">PGTUg99_015868</name>
</gene>
<evidence type="ECO:0008006" key="6">
    <source>
        <dbReference type="Google" id="ProtNLM"/>
    </source>
</evidence>
<accession>A0A5B0QA60</accession>
<organism evidence="3 4">
    <name type="scientific">Puccinia graminis f. sp. tritici</name>
    <dbReference type="NCBI Taxonomy" id="56615"/>
    <lineage>
        <taxon>Eukaryota</taxon>
        <taxon>Fungi</taxon>
        <taxon>Dikarya</taxon>
        <taxon>Basidiomycota</taxon>
        <taxon>Pucciniomycotina</taxon>
        <taxon>Pucciniomycetes</taxon>
        <taxon>Pucciniales</taxon>
        <taxon>Pucciniaceae</taxon>
        <taxon>Puccinia</taxon>
    </lineage>
</organism>
<sequence>MHCFHLLTLAFLAIVGSPSGAKNFECNVVAGLYPTPMCFSTVIQPGQGYKCYLHELETVTATEHFTCSDADVPHCCHVKGTGMPTNNNCIDYSKWMGGNCEDA</sequence>
<dbReference type="EMBL" id="VDEP01000340">
    <property type="protein sequence ID" value="KAA1100512.1"/>
    <property type="molecule type" value="Genomic_DNA"/>
</dbReference>
<dbReference type="AlphaFoldDB" id="A0A5B0QA60"/>
<evidence type="ECO:0000313" key="3">
    <source>
        <dbReference type="EMBL" id="KAA1109989.1"/>
    </source>
</evidence>
<proteinExistence type="predicted"/>
<evidence type="ECO:0000313" key="5">
    <source>
        <dbReference type="Proteomes" id="UP000325313"/>
    </source>
</evidence>
<dbReference type="OrthoDB" id="10559863at2759"/>
<reference evidence="4 5" key="1">
    <citation type="submission" date="2019-05" db="EMBL/GenBank/DDBJ databases">
        <title>Emergence of the Ug99 lineage of the wheat stem rust pathogen through somatic hybridization.</title>
        <authorList>
            <person name="Li F."/>
            <person name="Upadhyaya N.M."/>
            <person name="Sperschneider J."/>
            <person name="Matny O."/>
            <person name="Nguyen-Phuc H."/>
            <person name="Mago R."/>
            <person name="Raley C."/>
            <person name="Miller M.E."/>
            <person name="Silverstein K.A.T."/>
            <person name="Henningsen E."/>
            <person name="Hirsch C.D."/>
            <person name="Visser B."/>
            <person name="Pretorius Z.A."/>
            <person name="Steffenson B.J."/>
            <person name="Schwessinger B."/>
            <person name="Dodds P.N."/>
            <person name="Figueroa M."/>
        </authorList>
    </citation>
    <scope>NUCLEOTIDE SEQUENCE [LARGE SCALE GENOMIC DNA]</scope>
    <source>
        <strain evidence="3">21-0</strain>
        <strain evidence="2 5">Ug99</strain>
    </source>
</reference>
<keyword evidence="1" id="KW-0732">Signal</keyword>
<comment type="caution">
    <text evidence="3">The sequence shown here is derived from an EMBL/GenBank/DDBJ whole genome shotgun (WGS) entry which is preliminary data.</text>
</comment>
<evidence type="ECO:0000313" key="4">
    <source>
        <dbReference type="Proteomes" id="UP000324748"/>
    </source>
</evidence>